<gene>
    <name evidence="1" type="ORF">PF327_09725</name>
</gene>
<dbReference type="Proteomes" id="UP001169066">
    <property type="component" value="Unassembled WGS sequence"/>
</dbReference>
<dbReference type="RefSeq" id="WP_008242100.1">
    <property type="nucleotide sequence ID" value="NZ_JAQIBC010000008.1"/>
</dbReference>
<keyword evidence="2" id="KW-1185">Reference proteome</keyword>
<name>A0ABT7QTR4_9BACT</name>
<evidence type="ECO:0000313" key="1">
    <source>
        <dbReference type="EMBL" id="MDM5264475.1"/>
    </source>
</evidence>
<dbReference type="EMBL" id="JAQIBC010000008">
    <property type="protein sequence ID" value="MDM5264475.1"/>
    <property type="molecule type" value="Genomic_DNA"/>
</dbReference>
<protein>
    <submittedName>
        <fullName evidence="1">Uncharacterized protein</fullName>
    </submittedName>
</protein>
<comment type="caution">
    <text evidence="1">The sequence shown here is derived from an EMBL/GenBank/DDBJ whole genome shotgun (WGS) entry which is preliminary data.</text>
</comment>
<evidence type="ECO:0000313" key="2">
    <source>
        <dbReference type="Proteomes" id="UP001169066"/>
    </source>
</evidence>
<reference evidence="1" key="1">
    <citation type="submission" date="2023-01" db="EMBL/GenBank/DDBJ databases">
        <title>Sulfurovum sp. XTW-4 genome assembly.</title>
        <authorList>
            <person name="Wang J."/>
        </authorList>
    </citation>
    <scope>NUCLEOTIDE SEQUENCE</scope>
    <source>
        <strain evidence="1">XTW-4</strain>
    </source>
</reference>
<organism evidence="1 2">
    <name type="scientific">Sulfurovum xiamenensis</name>
    <dbReference type="NCBI Taxonomy" id="3019066"/>
    <lineage>
        <taxon>Bacteria</taxon>
        <taxon>Pseudomonadati</taxon>
        <taxon>Campylobacterota</taxon>
        <taxon>Epsilonproteobacteria</taxon>
        <taxon>Campylobacterales</taxon>
        <taxon>Sulfurovaceae</taxon>
        <taxon>Sulfurovum</taxon>
    </lineage>
</organism>
<sequence>MLYKVKAKIDKLKLKDFFTALTDGSIDDLEPEGSYIVNAMQRALMTDPVTLEWYQTCHCETPLKHEREMVYDRYLNDIETTLVYEEKKDIKGRSFWDFLEESFFDDSYSY</sequence>
<accession>A0ABT7QTR4</accession>
<proteinExistence type="predicted"/>